<gene>
    <name evidence="3" type="ORF">DCMF_14050</name>
</gene>
<proteinExistence type="predicted"/>
<dbReference type="InterPro" id="IPR028976">
    <property type="entry name" value="CheC-like_sf"/>
</dbReference>
<feature type="domain" description="Chemotaxis phosphatase CheX-like" evidence="2">
    <location>
        <begin position="42"/>
        <end position="127"/>
    </location>
</feature>
<evidence type="ECO:0000313" key="3">
    <source>
        <dbReference type="EMBL" id="ATW25735.1"/>
    </source>
</evidence>
<dbReference type="CDD" id="cd17906">
    <property type="entry name" value="CheX"/>
    <property type="match status" value="1"/>
</dbReference>
<dbReference type="PANTHER" id="PTHR39452:SF1">
    <property type="entry name" value="CHEY-P PHOSPHATASE CHEX"/>
    <property type="match status" value="1"/>
</dbReference>
<sequence length="153" mass="16551">MDVKMVAPFVDAFFEILLQYGFSKVKRGNLSLKDKLLATNEVTAFIGLSEDIRGIVAFSMNQETAKGIASMMMMGVPVEEFDEMAQSAISEMANMVTGCASIGLEQNGLSVQISPPTLIVGNNVRGRLSRVKTLVVEVLTEVGMVEINVGLEM</sequence>
<dbReference type="InterPro" id="IPR028051">
    <property type="entry name" value="CheX-like_dom"/>
</dbReference>
<evidence type="ECO:0000256" key="1">
    <source>
        <dbReference type="ARBA" id="ARBA00022500"/>
    </source>
</evidence>
<dbReference type="Pfam" id="PF13690">
    <property type="entry name" value="CheX"/>
    <property type="match status" value="1"/>
</dbReference>
<dbReference type="AlphaFoldDB" id="A0A3G1KU84"/>
<accession>A0A3G1KU84</accession>
<evidence type="ECO:0000259" key="2">
    <source>
        <dbReference type="Pfam" id="PF13690"/>
    </source>
</evidence>
<dbReference type="SUPFAM" id="SSF103039">
    <property type="entry name" value="CheC-like"/>
    <property type="match status" value="1"/>
</dbReference>
<keyword evidence="4" id="KW-1185">Reference proteome</keyword>
<protein>
    <recommendedName>
        <fullName evidence="2">Chemotaxis phosphatase CheX-like domain-containing protein</fullName>
    </recommendedName>
</protein>
<dbReference type="GO" id="GO:0006935">
    <property type="term" value="P:chemotaxis"/>
    <property type="evidence" value="ECO:0007669"/>
    <property type="project" value="UniProtKB-KW"/>
</dbReference>
<dbReference type="InterPro" id="IPR038756">
    <property type="entry name" value="CheX-like"/>
</dbReference>
<dbReference type="Gene3D" id="3.40.1550.10">
    <property type="entry name" value="CheC-like"/>
    <property type="match status" value="1"/>
</dbReference>
<dbReference type="KEGG" id="fwa:DCMF_14050"/>
<dbReference type="EMBL" id="CP017634">
    <property type="protein sequence ID" value="ATW25735.1"/>
    <property type="molecule type" value="Genomic_DNA"/>
</dbReference>
<dbReference type="RefSeq" id="WP_148135002.1">
    <property type="nucleotide sequence ID" value="NZ_CP017634.1"/>
</dbReference>
<keyword evidence="1" id="KW-0145">Chemotaxis</keyword>
<dbReference type="OrthoDB" id="9788100at2"/>
<dbReference type="PANTHER" id="PTHR39452">
    <property type="entry name" value="CHEY-P PHOSPHATASE CHEX"/>
    <property type="match status" value="1"/>
</dbReference>
<reference evidence="3 4" key="1">
    <citation type="submission" date="2016-10" db="EMBL/GenBank/DDBJ databases">
        <title>Complete Genome Sequence of Peptococcaceae strain DCMF.</title>
        <authorList>
            <person name="Edwards R.J."/>
            <person name="Holland S.I."/>
            <person name="Deshpande N.P."/>
            <person name="Wong Y.K."/>
            <person name="Ertan H."/>
            <person name="Manefield M."/>
            <person name="Russell T.L."/>
            <person name="Lee M.J."/>
        </authorList>
    </citation>
    <scope>NUCLEOTIDE SEQUENCE [LARGE SCALE GENOMIC DNA]</scope>
    <source>
        <strain evidence="3 4">DCMF</strain>
    </source>
</reference>
<organism evidence="3 4">
    <name type="scientific">Formimonas warabiya</name>
    <dbReference type="NCBI Taxonomy" id="1761012"/>
    <lineage>
        <taxon>Bacteria</taxon>
        <taxon>Bacillati</taxon>
        <taxon>Bacillota</taxon>
        <taxon>Clostridia</taxon>
        <taxon>Eubacteriales</taxon>
        <taxon>Peptococcaceae</taxon>
        <taxon>Candidatus Formimonas</taxon>
    </lineage>
</organism>
<name>A0A3G1KU84_FORW1</name>
<evidence type="ECO:0000313" key="4">
    <source>
        <dbReference type="Proteomes" id="UP000323521"/>
    </source>
</evidence>
<dbReference type="Proteomes" id="UP000323521">
    <property type="component" value="Chromosome"/>
</dbReference>